<dbReference type="AlphaFoldDB" id="A0AAD9LTV2"/>
<protein>
    <submittedName>
        <fullName evidence="1">Uncharacterized protein</fullName>
    </submittedName>
</protein>
<evidence type="ECO:0000313" key="1">
    <source>
        <dbReference type="EMBL" id="KAK2020999.1"/>
    </source>
</evidence>
<comment type="caution">
    <text evidence="1">The sequence shown here is derived from an EMBL/GenBank/DDBJ whole genome shotgun (WGS) entry which is preliminary data.</text>
</comment>
<evidence type="ECO:0000313" key="2">
    <source>
        <dbReference type="Proteomes" id="UP001232148"/>
    </source>
</evidence>
<keyword evidence="2" id="KW-1185">Reference proteome</keyword>
<gene>
    <name evidence="1" type="ORF">LX32DRAFT_281129</name>
</gene>
<name>A0AAD9LTV2_9PEZI</name>
<proteinExistence type="predicted"/>
<organism evidence="1 2">
    <name type="scientific">Colletotrichum zoysiae</name>
    <dbReference type="NCBI Taxonomy" id="1216348"/>
    <lineage>
        <taxon>Eukaryota</taxon>
        <taxon>Fungi</taxon>
        <taxon>Dikarya</taxon>
        <taxon>Ascomycota</taxon>
        <taxon>Pezizomycotina</taxon>
        <taxon>Sordariomycetes</taxon>
        <taxon>Hypocreomycetidae</taxon>
        <taxon>Glomerellales</taxon>
        <taxon>Glomerellaceae</taxon>
        <taxon>Colletotrichum</taxon>
        <taxon>Colletotrichum graminicola species complex</taxon>
    </lineage>
</organism>
<accession>A0AAD9LTV2</accession>
<reference evidence="1" key="1">
    <citation type="submission" date="2021-06" db="EMBL/GenBank/DDBJ databases">
        <title>Comparative genomics, transcriptomics and evolutionary studies reveal genomic signatures of adaptation to plant cell wall in hemibiotrophic fungi.</title>
        <authorList>
            <consortium name="DOE Joint Genome Institute"/>
            <person name="Baroncelli R."/>
            <person name="Diaz J.F."/>
            <person name="Benocci T."/>
            <person name="Peng M."/>
            <person name="Battaglia E."/>
            <person name="Haridas S."/>
            <person name="Andreopoulos W."/>
            <person name="Labutti K."/>
            <person name="Pangilinan J."/>
            <person name="Floch G.L."/>
            <person name="Makela M.R."/>
            <person name="Henrissat B."/>
            <person name="Grigoriev I.V."/>
            <person name="Crouch J.A."/>
            <person name="De Vries R.P."/>
            <person name="Sukno S.A."/>
            <person name="Thon M.R."/>
        </authorList>
    </citation>
    <scope>NUCLEOTIDE SEQUENCE</scope>
    <source>
        <strain evidence="1">MAFF235873</strain>
    </source>
</reference>
<dbReference type="Proteomes" id="UP001232148">
    <property type="component" value="Unassembled WGS sequence"/>
</dbReference>
<dbReference type="EMBL" id="MU843148">
    <property type="protein sequence ID" value="KAK2020999.1"/>
    <property type="molecule type" value="Genomic_DNA"/>
</dbReference>
<sequence length="190" mass="21126">MSCPGCDRDILSIRKRVRVCSSHPPVQNNTQRQPLGLSVQRRNRVVNAMPCRSGAAHSTTYLPTYLPTLLQGDQSSATWSICEGRGMGRWDPSERGRILDPDVVVIDALTCSSIPRIELITNPRFGHTYIHTYMHACIPTSLHGGGSDARIFSSISHTLSARCGKHRPREKLTADLRLIRNATGKKKKQK</sequence>